<comment type="function">
    <text evidence="1 6">May protect the nitrogenase Fe-Mo protein from oxidative damage.</text>
</comment>
<comment type="subunit">
    <text evidence="3 6">Homotrimer; associates with NifD.</text>
</comment>
<evidence type="ECO:0000256" key="6">
    <source>
        <dbReference type="HAMAP-Rule" id="MF_00529"/>
    </source>
</evidence>
<dbReference type="InterPro" id="IPR004893">
    <property type="entry name" value="NifW"/>
</dbReference>
<name>A0A4R6RAT3_9HYPH</name>
<evidence type="ECO:0000256" key="5">
    <source>
        <dbReference type="ARBA" id="ARBA00023231"/>
    </source>
</evidence>
<dbReference type="EMBL" id="SNXY01000009">
    <property type="protein sequence ID" value="TDP83139.1"/>
    <property type="molecule type" value="Genomic_DNA"/>
</dbReference>
<evidence type="ECO:0000256" key="3">
    <source>
        <dbReference type="ARBA" id="ARBA00011284"/>
    </source>
</evidence>
<keyword evidence="8" id="KW-1185">Reference proteome</keyword>
<dbReference type="Proteomes" id="UP000294547">
    <property type="component" value="Unassembled WGS sequence"/>
</dbReference>
<comment type="caution">
    <text evidence="7">The sequence shown here is derived from an EMBL/GenBank/DDBJ whole genome shotgun (WGS) entry which is preliminary data.</text>
</comment>
<evidence type="ECO:0000313" key="7">
    <source>
        <dbReference type="EMBL" id="TDP83139.1"/>
    </source>
</evidence>
<dbReference type="PIRSF" id="PIRSF005790">
    <property type="entry name" value="NifW"/>
    <property type="match status" value="1"/>
</dbReference>
<evidence type="ECO:0000256" key="4">
    <source>
        <dbReference type="ARBA" id="ARBA00016274"/>
    </source>
</evidence>
<proteinExistence type="inferred from homology"/>
<dbReference type="OrthoDB" id="9811868at2"/>
<protein>
    <recommendedName>
        <fullName evidence="4 6">Nitrogenase-stabilizing/protective protein NifW</fullName>
    </recommendedName>
</protein>
<keyword evidence="5 6" id="KW-0535">Nitrogen fixation</keyword>
<gene>
    <name evidence="6" type="primary">nifW</name>
    <name evidence="7" type="ORF">EDD54_3095</name>
</gene>
<dbReference type="GO" id="GO:0009399">
    <property type="term" value="P:nitrogen fixation"/>
    <property type="evidence" value="ECO:0007669"/>
    <property type="project" value="UniProtKB-UniRule"/>
</dbReference>
<dbReference type="Pfam" id="PF03206">
    <property type="entry name" value="NifW"/>
    <property type="match status" value="1"/>
</dbReference>
<dbReference type="RefSeq" id="WP_126537841.1">
    <property type="nucleotide sequence ID" value="NZ_BSPM01000009.1"/>
</dbReference>
<accession>A0A4R6RAT3</accession>
<dbReference type="AlphaFoldDB" id="A0A4R6RAT3"/>
<comment type="similarity">
    <text evidence="2 6">Belongs to the NifW family.</text>
</comment>
<dbReference type="HAMAP" id="MF_00529">
    <property type="entry name" value="NifW"/>
    <property type="match status" value="1"/>
</dbReference>
<organism evidence="7 8">
    <name type="scientific">Oharaeibacter diazotrophicus</name>
    <dbReference type="NCBI Taxonomy" id="1920512"/>
    <lineage>
        <taxon>Bacteria</taxon>
        <taxon>Pseudomonadati</taxon>
        <taxon>Pseudomonadota</taxon>
        <taxon>Alphaproteobacteria</taxon>
        <taxon>Hyphomicrobiales</taxon>
        <taxon>Pleomorphomonadaceae</taxon>
        <taxon>Oharaeibacter</taxon>
    </lineage>
</organism>
<evidence type="ECO:0000256" key="2">
    <source>
        <dbReference type="ARBA" id="ARBA00008351"/>
    </source>
</evidence>
<dbReference type="NCBIfam" id="NF002009">
    <property type="entry name" value="PRK00810.1"/>
    <property type="match status" value="1"/>
</dbReference>
<evidence type="ECO:0000256" key="1">
    <source>
        <dbReference type="ARBA" id="ARBA00002247"/>
    </source>
</evidence>
<reference evidence="7 8" key="1">
    <citation type="submission" date="2019-03" db="EMBL/GenBank/DDBJ databases">
        <title>Genomic Encyclopedia of Type Strains, Phase IV (KMG-IV): sequencing the most valuable type-strain genomes for metagenomic binning, comparative biology and taxonomic classification.</title>
        <authorList>
            <person name="Goeker M."/>
        </authorList>
    </citation>
    <scope>NUCLEOTIDE SEQUENCE [LARGE SCALE GENOMIC DNA]</scope>
    <source>
        <strain evidence="7 8">DSM 102969</strain>
    </source>
</reference>
<evidence type="ECO:0000313" key="8">
    <source>
        <dbReference type="Proteomes" id="UP000294547"/>
    </source>
</evidence>
<sequence length="107" mass="11652">MSDVIAMLKGLSSAEDFFAALDVPYDPARLGVARLHILKRMGEHLAGADLADGDETAVRAACADVLRAAYDEFAGRRPIEARLFKVLKDRDPKRPKGAFVSFDSLFG</sequence>